<protein>
    <submittedName>
        <fullName evidence="3">Zinc ribbon domain-containing protein</fullName>
    </submittedName>
</protein>
<keyword evidence="4" id="KW-1185">Reference proteome</keyword>
<dbReference type="Proteomes" id="UP001597052">
    <property type="component" value="Unassembled WGS sequence"/>
</dbReference>
<keyword evidence="1" id="KW-0812">Transmembrane</keyword>
<keyword evidence="1" id="KW-1133">Transmembrane helix</keyword>
<evidence type="ECO:0000256" key="1">
    <source>
        <dbReference type="SAM" id="Phobius"/>
    </source>
</evidence>
<evidence type="ECO:0000313" key="3">
    <source>
        <dbReference type="EMBL" id="MFD1640896.1"/>
    </source>
</evidence>
<dbReference type="EMBL" id="JBHUDM010000001">
    <property type="protein sequence ID" value="MFD1640896.1"/>
    <property type="molecule type" value="Genomic_DNA"/>
</dbReference>
<comment type="caution">
    <text evidence="3">The sequence shown here is derived from an EMBL/GenBank/DDBJ whole genome shotgun (WGS) entry which is preliminary data.</text>
</comment>
<evidence type="ECO:0000259" key="2">
    <source>
        <dbReference type="Pfam" id="PF24460"/>
    </source>
</evidence>
<proteinExistence type="predicted"/>
<feature type="transmembrane region" description="Helical" evidence="1">
    <location>
        <begin position="38"/>
        <end position="55"/>
    </location>
</feature>
<reference evidence="3 4" key="1">
    <citation type="journal article" date="2019" name="Int. J. Syst. Evol. Microbiol.">
        <title>The Global Catalogue of Microorganisms (GCM) 10K type strain sequencing project: providing services to taxonomists for standard genome sequencing and annotation.</title>
        <authorList>
            <consortium name="The Broad Institute Genomics Platform"/>
            <consortium name="The Broad Institute Genome Sequencing Center for Infectious Disease"/>
            <person name="Wu L."/>
            <person name="Ma J."/>
        </authorList>
    </citation>
    <scope>NUCLEOTIDE SEQUENCE [LARGE SCALE GENOMIC DNA]</scope>
    <source>
        <strain evidence="3 4">CGMCC 1.10593</strain>
    </source>
</reference>
<feature type="transmembrane region" description="Helical" evidence="1">
    <location>
        <begin position="12"/>
        <end position="31"/>
    </location>
</feature>
<organism evidence="3 4">
    <name type="scientific">Halohasta litorea</name>
    <dbReference type="NCBI Taxonomy" id="869891"/>
    <lineage>
        <taxon>Archaea</taxon>
        <taxon>Methanobacteriati</taxon>
        <taxon>Methanobacteriota</taxon>
        <taxon>Stenosarchaea group</taxon>
        <taxon>Halobacteria</taxon>
        <taxon>Halobacteriales</taxon>
        <taxon>Haloferacaceae</taxon>
        <taxon>Halohasta</taxon>
    </lineage>
</organism>
<dbReference type="RefSeq" id="WP_256394588.1">
    <property type="nucleotide sequence ID" value="NZ_JANHDJ010000001.1"/>
</dbReference>
<dbReference type="Pfam" id="PF24460">
    <property type="entry name" value="DUF7575"/>
    <property type="match status" value="1"/>
</dbReference>
<feature type="transmembrane region" description="Helical" evidence="1">
    <location>
        <begin position="75"/>
        <end position="95"/>
    </location>
</feature>
<feature type="domain" description="DUF7575" evidence="2">
    <location>
        <begin position="114"/>
        <end position="139"/>
    </location>
</feature>
<evidence type="ECO:0000313" key="4">
    <source>
        <dbReference type="Proteomes" id="UP001597052"/>
    </source>
</evidence>
<dbReference type="AlphaFoldDB" id="A0ABD6D3T1"/>
<accession>A0ABD6D3T1</accession>
<sequence>MGNLRRRLVLTAIIGVVGAALGIGGAGHAYLRKWRRSILWFLVSMGSFLALVSVYVPDLETVDPYDITTFPPEVITPLVVILGFSVVDALLVAFLDQREAEMTPGIGDDGDGDNGVSCPHCGRSTDPELDFCTWCTEPLQVTETQDSD</sequence>
<gene>
    <name evidence="3" type="ORF">ACFSBW_03265</name>
</gene>
<keyword evidence="1" id="KW-0472">Membrane</keyword>
<dbReference type="InterPro" id="IPR055997">
    <property type="entry name" value="DUF7575"/>
</dbReference>
<name>A0ABD6D3T1_9EURY</name>